<dbReference type="PANTHER" id="PTHR34153">
    <property type="entry name" value="SI:CH211-262H13.3-RELATED-RELATED"/>
    <property type="match status" value="1"/>
</dbReference>
<reference evidence="3" key="1">
    <citation type="submission" date="2025-08" db="UniProtKB">
        <authorList>
            <consortium name="RefSeq"/>
        </authorList>
    </citation>
    <scope>IDENTIFICATION</scope>
    <source>
        <strain evidence="3">Wakin</strain>
        <tissue evidence="3">Muscle</tissue>
    </source>
</reference>
<evidence type="ECO:0000256" key="1">
    <source>
        <dbReference type="SAM" id="MobiDB-lite"/>
    </source>
</evidence>
<feature type="compositionally biased region" description="Polar residues" evidence="1">
    <location>
        <begin position="446"/>
        <end position="460"/>
    </location>
</feature>
<feature type="region of interest" description="Disordered" evidence="1">
    <location>
        <begin position="440"/>
        <end position="467"/>
    </location>
</feature>
<feature type="compositionally biased region" description="Polar residues" evidence="1">
    <location>
        <begin position="116"/>
        <end position="131"/>
    </location>
</feature>
<proteinExistence type="predicted"/>
<organism evidence="2 3">
    <name type="scientific">Carassius auratus</name>
    <name type="common">Goldfish</name>
    <dbReference type="NCBI Taxonomy" id="7957"/>
    <lineage>
        <taxon>Eukaryota</taxon>
        <taxon>Metazoa</taxon>
        <taxon>Chordata</taxon>
        <taxon>Craniata</taxon>
        <taxon>Vertebrata</taxon>
        <taxon>Euteleostomi</taxon>
        <taxon>Actinopterygii</taxon>
        <taxon>Neopterygii</taxon>
        <taxon>Teleostei</taxon>
        <taxon>Ostariophysi</taxon>
        <taxon>Cypriniformes</taxon>
        <taxon>Cyprinidae</taxon>
        <taxon>Cyprininae</taxon>
        <taxon>Carassius</taxon>
    </lineage>
</organism>
<gene>
    <name evidence="3" type="primary">LOC113119615</name>
</gene>
<dbReference type="GeneID" id="113119615"/>
<dbReference type="AlphaFoldDB" id="A0A6P6RIK2"/>
<accession>A0A6P6RIK2</accession>
<sequence>MLPFAIVEFINSGGLAVIPTKWFIGPEEDECYWPPARMNMAKAVIEQQDPHTDWATYKLTVKRKVATYEIARTKLVEYEQNTDVPTESDSTENMGRGKRKKRRVILSSDDEDDVNWSGSQIRPTPPSTLRSVLTPAPPPSTLRSVLTPPPPPSTLRSVLTPPPPPSTLRSVLTPPPPPSTLRSVLTPPPPPSTLRSVLTPAPPPSTLRSVLTPPPPPSTLRSVLTPPPPPSTLRSVLTPPPPPSTLSSSPSSARPTLPPPLGNLRWPDVSTHHHVTMSPETSQRQIRGNMFVRILTLIEEMKETQKIQGRMLQTLLQQRGNIGTTFSSTPEGFPLKTVRDVEIMEEKLANPNFMSELVAAVTDIGGGTVDEATKRMMTFLLDHGLSRQYNFVGRNGKREFKALKLYEVIYGGLKKNAMTSQITRKDAEKAVSKWLIGARDRGGNRQARQSTPQQGLQASGSFEVERN</sequence>
<keyword evidence="2" id="KW-1185">Reference proteome</keyword>
<feature type="compositionally biased region" description="Polar residues" evidence="1">
    <location>
        <begin position="80"/>
        <end position="93"/>
    </location>
</feature>
<dbReference type="RefSeq" id="XP_026144993.1">
    <property type="nucleotide sequence ID" value="XM_026289208.1"/>
</dbReference>
<dbReference type="Proteomes" id="UP000515129">
    <property type="component" value="Chromosome 19"/>
</dbReference>
<dbReference type="PANTHER" id="PTHR34153:SF2">
    <property type="entry name" value="SI:CH211-262H13.3-RELATED"/>
    <property type="match status" value="1"/>
</dbReference>
<feature type="region of interest" description="Disordered" evidence="1">
    <location>
        <begin position="80"/>
        <end position="262"/>
    </location>
</feature>
<protein>
    <submittedName>
        <fullName evidence="3">Formin-like protein 20 isoform X2</fullName>
    </submittedName>
</protein>
<evidence type="ECO:0000313" key="2">
    <source>
        <dbReference type="Proteomes" id="UP000515129"/>
    </source>
</evidence>
<evidence type="ECO:0000313" key="3">
    <source>
        <dbReference type="RefSeq" id="XP_026144993.1"/>
    </source>
</evidence>
<name>A0A6P6RIK2_CARAU</name>
<feature type="compositionally biased region" description="Low complexity" evidence="1">
    <location>
        <begin position="245"/>
        <end position="255"/>
    </location>
</feature>